<reference evidence="1" key="1">
    <citation type="submission" date="2014-09" db="EMBL/GenBank/DDBJ databases">
        <authorList>
            <person name="Magalhaes I.L.F."/>
            <person name="Oliveira U."/>
            <person name="Santos F.R."/>
            <person name="Vidigal T.H.D.A."/>
            <person name="Brescovit A.D."/>
            <person name="Santos A.J."/>
        </authorList>
    </citation>
    <scope>NUCLEOTIDE SEQUENCE</scope>
    <source>
        <tissue evidence="1">Shoot tissue taken approximately 20 cm above the soil surface</tissue>
    </source>
</reference>
<protein>
    <submittedName>
        <fullName evidence="1">Uncharacterized protein</fullName>
    </submittedName>
</protein>
<dbReference type="EMBL" id="GBRH01229119">
    <property type="protein sequence ID" value="JAD68776.1"/>
    <property type="molecule type" value="Transcribed_RNA"/>
</dbReference>
<accession>A0A0A9BZM5</accession>
<organism evidence="1">
    <name type="scientific">Arundo donax</name>
    <name type="common">Giant reed</name>
    <name type="synonym">Donax arundinaceus</name>
    <dbReference type="NCBI Taxonomy" id="35708"/>
    <lineage>
        <taxon>Eukaryota</taxon>
        <taxon>Viridiplantae</taxon>
        <taxon>Streptophyta</taxon>
        <taxon>Embryophyta</taxon>
        <taxon>Tracheophyta</taxon>
        <taxon>Spermatophyta</taxon>
        <taxon>Magnoliopsida</taxon>
        <taxon>Liliopsida</taxon>
        <taxon>Poales</taxon>
        <taxon>Poaceae</taxon>
        <taxon>PACMAD clade</taxon>
        <taxon>Arundinoideae</taxon>
        <taxon>Arundineae</taxon>
        <taxon>Arundo</taxon>
    </lineage>
</organism>
<evidence type="ECO:0000313" key="1">
    <source>
        <dbReference type="EMBL" id="JAD68776.1"/>
    </source>
</evidence>
<name>A0A0A9BZM5_ARUDO</name>
<reference evidence="1" key="2">
    <citation type="journal article" date="2015" name="Data Brief">
        <title>Shoot transcriptome of the giant reed, Arundo donax.</title>
        <authorList>
            <person name="Barrero R.A."/>
            <person name="Guerrero F.D."/>
            <person name="Moolhuijzen P."/>
            <person name="Goolsby J.A."/>
            <person name="Tidwell J."/>
            <person name="Bellgard S.E."/>
            <person name="Bellgard M.I."/>
        </authorList>
    </citation>
    <scope>NUCLEOTIDE SEQUENCE</scope>
    <source>
        <tissue evidence="1">Shoot tissue taken approximately 20 cm above the soil surface</tissue>
    </source>
</reference>
<sequence length="64" mass="7179">MAHGWTWNLPLQLQRDETKLQVYFSAPIDPRTGLEVRLCGGGQQRYGGVLPSGLLGPKRRAHHN</sequence>
<proteinExistence type="predicted"/>
<dbReference type="AlphaFoldDB" id="A0A0A9BZM5"/>